<dbReference type="InterPro" id="IPR054708">
    <property type="entry name" value="MTPAP-like_central"/>
</dbReference>
<dbReference type="AlphaFoldDB" id="A0A914DL97"/>
<dbReference type="CDD" id="cd05402">
    <property type="entry name" value="NT_PAP_TUTase"/>
    <property type="match status" value="1"/>
</dbReference>
<feature type="compositionally biased region" description="Basic and acidic residues" evidence="6">
    <location>
        <begin position="694"/>
        <end position="708"/>
    </location>
</feature>
<dbReference type="InterPro" id="IPR002058">
    <property type="entry name" value="PAP_assoc"/>
</dbReference>
<dbReference type="SUPFAM" id="SSF81301">
    <property type="entry name" value="Nucleotidyltransferase"/>
    <property type="match status" value="1"/>
</dbReference>
<comment type="cofactor">
    <cofactor evidence="1">
        <name>Mn(2+)</name>
        <dbReference type="ChEBI" id="CHEBI:29035"/>
    </cofactor>
</comment>
<evidence type="ECO:0000313" key="9">
    <source>
        <dbReference type="Proteomes" id="UP000887540"/>
    </source>
</evidence>
<protein>
    <submittedName>
        <fullName evidence="10">Uncharacterized protein</fullName>
    </submittedName>
</protein>
<proteinExistence type="predicted"/>
<keyword evidence="5" id="KW-0460">Magnesium</keyword>
<feature type="compositionally biased region" description="Low complexity" evidence="6">
    <location>
        <begin position="137"/>
        <end position="149"/>
    </location>
</feature>
<dbReference type="Pfam" id="PF22600">
    <property type="entry name" value="MTPAP-like_central"/>
    <property type="match status" value="1"/>
</dbReference>
<evidence type="ECO:0000256" key="3">
    <source>
        <dbReference type="ARBA" id="ARBA00022679"/>
    </source>
</evidence>
<evidence type="ECO:0000256" key="5">
    <source>
        <dbReference type="ARBA" id="ARBA00022842"/>
    </source>
</evidence>
<dbReference type="Gene3D" id="3.30.460.10">
    <property type="entry name" value="Beta Polymerase, domain 2"/>
    <property type="match status" value="1"/>
</dbReference>
<feature type="region of interest" description="Disordered" evidence="6">
    <location>
        <begin position="612"/>
        <end position="709"/>
    </location>
</feature>
<feature type="region of interest" description="Disordered" evidence="6">
    <location>
        <begin position="217"/>
        <end position="288"/>
    </location>
</feature>
<evidence type="ECO:0000256" key="2">
    <source>
        <dbReference type="ARBA" id="ARBA00001946"/>
    </source>
</evidence>
<dbReference type="GO" id="GO:1990817">
    <property type="term" value="F:poly(A) RNA polymerase activity"/>
    <property type="evidence" value="ECO:0007669"/>
    <property type="project" value="TreeGrafter"/>
</dbReference>
<feature type="domain" description="Poly(A) RNA polymerase mitochondrial-like central palm" evidence="8">
    <location>
        <begin position="762"/>
        <end position="909"/>
    </location>
</feature>
<feature type="domain" description="PAP-associated" evidence="7">
    <location>
        <begin position="1001"/>
        <end position="1049"/>
    </location>
</feature>
<dbReference type="SUPFAM" id="SSF81631">
    <property type="entry name" value="PAP/OAS1 substrate-binding domain"/>
    <property type="match status" value="1"/>
</dbReference>
<comment type="cofactor">
    <cofactor evidence="2">
        <name>Mg(2+)</name>
        <dbReference type="ChEBI" id="CHEBI:18420"/>
    </cofactor>
</comment>
<dbReference type="GO" id="GO:0031123">
    <property type="term" value="P:RNA 3'-end processing"/>
    <property type="evidence" value="ECO:0007669"/>
    <property type="project" value="TreeGrafter"/>
</dbReference>
<dbReference type="PANTHER" id="PTHR12271:SF117">
    <property type="entry name" value="PAP-ASSOCIATED DOMAIN-CONTAINING PROTEIN"/>
    <property type="match status" value="1"/>
</dbReference>
<evidence type="ECO:0000259" key="8">
    <source>
        <dbReference type="Pfam" id="PF22600"/>
    </source>
</evidence>
<sequence>MFKRQEGTMPKPVKNLLVDLSKISKEEDPPIQKVIDWNYPHALLTDPWFCLNPDTYEADLLKDGVQLPLPIYEANPRSSQGSHPSQPLMDYDDFYDYDFHDTGYISDSQDCKFEPTSEFTVYLAEPIPDKKRRRKSSGLGSSSNSGTTTPRYSPRGMISNVSKSRVVTPSKAMVRTQISTNMLEPSSSVTYDNSVGNNDYVVTIGDDSDIEILEETGPSLHNKPSKKPTQKRAMPSQNGWISSDDEKEQPVKILKSCRNRPPTPIRTPPRAKNSLKPMISEQDPWNSEPINNSTVTENKLRAVNPDANPFYLKNTSPVRASVIYEDRNCQNFDEKSYYKARVTKEKIEHPTSRKTKTFWSGATSTDDRLVTTSSTSLANLASSSQMVTPTKLAMEFMGISREKSRPTDSALRNAMAAASKILNPTQEIPRSLNSLLHQQQLESKNSPMESNLSPPDIPNISAQNNPFDHWARRYNSNEPLFPKEPQNNISSSCSSFGVVKFPSQNFQFPKPPERIVSHTAQMGVGGFLKALREQSAVAPTKPIEEMESYAPMGVGGFLKILRSQNMPSTSNQLIRTDHSTQRRRNEQEFVAMEKRLDSDGHHSDPFMEIRDFRKEQDSPPRDEHFSTDDGTKSNSREIEPVLEIRNPFHRSPEYNNVSNSPPNVRTPLRSSSNRHSNMTRISYNTAYSPSGSYDPRDKNSGDCNDHHPPHSAFFPSTNAHSSTHFYPRNRYNQGITSAEQATSVNDDVDMYKKKFLTEFEDFNKDIQQLIGNIQQDNNLLDEKLEVLAHVKELVKKEYADAKVYMVGSSHNGSGLKTSDLDITVIRREKDVPWESHGSNAERILQKMHQIFEESSVRRSSIVEHSQLILHARHPILKLSLKKPFYHIKVDLQINNENSIRGTFLISHYLRIDPRARILSLLVKEWTKIVGIRGVRNGYPGSFAYLIMVVHYLQCVASPPILPNLQYLYPEFFHRDRPVHEIRFSDNLPHSLPEKPTNSQTIGELLLGFVTYYSMFDYANKGICIWKGSAVSREKFTKTRHQKILVLDPFVGYNAASGMRQDNFENFLDKFAHIQNYFLTQENPPILFPRK</sequence>
<dbReference type="WBParaSite" id="ACRNAN_scaffold2961.g16316.t1">
    <property type="protein sequence ID" value="ACRNAN_scaffold2961.g16316.t1"/>
    <property type="gene ID" value="ACRNAN_scaffold2961.g16316"/>
</dbReference>
<evidence type="ECO:0000313" key="10">
    <source>
        <dbReference type="WBParaSite" id="ACRNAN_scaffold2961.g16316.t1"/>
    </source>
</evidence>
<name>A0A914DL97_9BILA</name>
<reference evidence="10" key="1">
    <citation type="submission" date="2022-11" db="UniProtKB">
        <authorList>
            <consortium name="WormBaseParasite"/>
        </authorList>
    </citation>
    <scope>IDENTIFICATION</scope>
</reference>
<dbReference type="Proteomes" id="UP000887540">
    <property type="component" value="Unplaced"/>
</dbReference>
<dbReference type="Gene3D" id="1.10.1410.10">
    <property type="match status" value="1"/>
</dbReference>
<feature type="compositionally biased region" description="Basic and acidic residues" evidence="6">
    <location>
        <begin position="612"/>
        <end position="639"/>
    </location>
</feature>
<dbReference type="GO" id="GO:0046872">
    <property type="term" value="F:metal ion binding"/>
    <property type="evidence" value="ECO:0007669"/>
    <property type="project" value="UniProtKB-KW"/>
</dbReference>
<evidence type="ECO:0000259" key="7">
    <source>
        <dbReference type="Pfam" id="PF03828"/>
    </source>
</evidence>
<accession>A0A914DL97</accession>
<keyword evidence="4" id="KW-0479">Metal-binding</keyword>
<evidence type="ECO:0000256" key="1">
    <source>
        <dbReference type="ARBA" id="ARBA00001936"/>
    </source>
</evidence>
<evidence type="ECO:0000256" key="4">
    <source>
        <dbReference type="ARBA" id="ARBA00022723"/>
    </source>
</evidence>
<organism evidence="9 10">
    <name type="scientific">Acrobeloides nanus</name>
    <dbReference type="NCBI Taxonomy" id="290746"/>
    <lineage>
        <taxon>Eukaryota</taxon>
        <taxon>Metazoa</taxon>
        <taxon>Ecdysozoa</taxon>
        <taxon>Nematoda</taxon>
        <taxon>Chromadorea</taxon>
        <taxon>Rhabditida</taxon>
        <taxon>Tylenchina</taxon>
        <taxon>Cephalobomorpha</taxon>
        <taxon>Cephaloboidea</taxon>
        <taxon>Cephalobidae</taxon>
        <taxon>Acrobeloides</taxon>
    </lineage>
</organism>
<dbReference type="PANTHER" id="PTHR12271">
    <property type="entry name" value="POLY A POLYMERASE CID PAP -RELATED"/>
    <property type="match status" value="1"/>
</dbReference>
<feature type="compositionally biased region" description="Polar residues" evidence="6">
    <location>
        <begin position="653"/>
        <end position="691"/>
    </location>
</feature>
<feature type="region of interest" description="Disordered" evidence="6">
    <location>
        <begin position="124"/>
        <end position="165"/>
    </location>
</feature>
<keyword evidence="9" id="KW-1185">Reference proteome</keyword>
<dbReference type="Pfam" id="PF03828">
    <property type="entry name" value="PAP_assoc"/>
    <property type="match status" value="1"/>
</dbReference>
<keyword evidence="3" id="KW-0808">Transferase</keyword>
<evidence type="ECO:0000256" key="6">
    <source>
        <dbReference type="SAM" id="MobiDB-lite"/>
    </source>
</evidence>
<dbReference type="InterPro" id="IPR043519">
    <property type="entry name" value="NT_sf"/>
</dbReference>